<dbReference type="Gene3D" id="3.40.50.1820">
    <property type="entry name" value="alpha/beta hydrolase"/>
    <property type="match status" value="1"/>
</dbReference>
<evidence type="ECO:0000313" key="1">
    <source>
        <dbReference type="EMBL" id="PYI37533.1"/>
    </source>
</evidence>
<organism evidence="1 2">
    <name type="scientific">Arthrobacter psychrolactophilus</name>
    <dbReference type="NCBI Taxonomy" id="92442"/>
    <lineage>
        <taxon>Bacteria</taxon>
        <taxon>Bacillati</taxon>
        <taxon>Actinomycetota</taxon>
        <taxon>Actinomycetes</taxon>
        <taxon>Micrococcales</taxon>
        <taxon>Micrococcaceae</taxon>
        <taxon>Arthrobacter</taxon>
    </lineage>
</organism>
<keyword evidence="2" id="KW-1185">Reference proteome</keyword>
<protein>
    <recommendedName>
        <fullName evidence="3">Alpha/beta hydrolase</fullName>
    </recommendedName>
</protein>
<gene>
    <name evidence="1" type="ORF">CVS30_14760</name>
</gene>
<reference evidence="1 2" key="1">
    <citation type="submission" date="2018-05" db="EMBL/GenBank/DDBJ databases">
        <title>Genetic diversity of glacier-inhabiting Cryobacterium bacteria in China and description of Cryobacterium mengkeensis sp. nov. and Arthrobacter glacialis sp. nov.</title>
        <authorList>
            <person name="Liu Q."/>
            <person name="Xin Y.-H."/>
        </authorList>
    </citation>
    <scope>NUCLEOTIDE SEQUENCE [LARGE SCALE GENOMIC DNA]</scope>
    <source>
        <strain evidence="1 2">B7</strain>
    </source>
</reference>
<dbReference type="Proteomes" id="UP000247980">
    <property type="component" value="Unassembled WGS sequence"/>
</dbReference>
<comment type="caution">
    <text evidence="1">The sequence shown here is derived from an EMBL/GenBank/DDBJ whole genome shotgun (WGS) entry which is preliminary data.</text>
</comment>
<dbReference type="EMBL" id="QJVC01000020">
    <property type="protein sequence ID" value="PYI37533.1"/>
    <property type="molecule type" value="Genomic_DNA"/>
</dbReference>
<dbReference type="AlphaFoldDB" id="A0A2V5ITQ4"/>
<evidence type="ECO:0000313" key="2">
    <source>
        <dbReference type="Proteomes" id="UP000247980"/>
    </source>
</evidence>
<proteinExistence type="predicted"/>
<evidence type="ECO:0008006" key="3">
    <source>
        <dbReference type="Google" id="ProtNLM"/>
    </source>
</evidence>
<dbReference type="InterPro" id="IPR029058">
    <property type="entry name" value="AB_hydrolase_fold"/>
</dbReference>
<dbReference type="SUPFAM" id="SSF53474">
    <property type="entry name" value="alpha/beta-Hydrolases"/>
    <property type="match status" value="1"/>
</dbReference>
<accession>A0A2V5ITQ4</accession>
<sequence>MDSLVLLEADAGSGNPEDASKLEAYFASWPVPSKDVAEAKKYLGDSPIAWAWVAAMERRPDGLWPRFDADIMKSSIRSVMNPRWDAWLSVQARTLVVYADNGMFSQEQKTAFLAHRPETLRADLNNASHDAHLDQPGQWIDVLRRFLHADTADPLVSSVV</sequence>
<name>A0A2V5ITQ4_9MICC</name>